<proteinExistence type="predicted"/>
<comment type="caution">
    <text evidence="2">The sequence shown here is derived from an EMBL/GenBank/DDBJ whole genome shotgun (WGS) entry which is preliminary data.</text>
</comment>
<name>A0ABS6MT28_9GAMM</name>
<dbReference type="EMBL" id="JAHRGL010000011">
    <property type="protein sequence ID" value="MBV2131973.1"/>
    <property type="molecule type" value="Genomic_DNA"/>
</dbReference>
<dbReference type="InterPro" id="IPR052169">
    <property type="entry name" value="CW_Biosynth-Accessory"/>
</dbReference>
<keyword evidence="3" id="KW-1185">Reference proteome</keyword>
<evidence type="ECO:0000259" key="1">
    <source>
        <dbReference type="SMART" id="SM00854"/>
    </source>
</evidence>
<feature type="domain" description="Capsule synthesis protein CapA" evidence="1">
    <location>
        <begin position="9"/>
        <end position="290"/>
    </location>
</feature>
<dbReference type="PANTHER" id="PTHR33393:SF11">
    <property type="entry name" value="POLYGLUTAMINE SYNTHESIS ACCESSORY PROTEIN RV0574C-RELATED"/>
    <property type="match status" value="1"/>
</dbReference>
<accession>A0ABS6MT28</accession>
<dbReference type="SMART" id="SM00854">
    <property type="entry name" value="PGA_cap"/>
    <property type="match status" value="1"/>
</dbReference>
<gene>
    <name evidence="2" type="ORF">KRX52_04065</name>
</gene>
<dbReference type="RefSeq" id="WP_217679887.1">
    <property type="nucleotide sequence ID" value="NZ_JAHRGL010000011.1"/>
</dbReference>
<sequence>MASVENPLSLFLLGDVMPARGIDQILPHPGDPRLYEDYVHDARDYVVLAEQRCGPIERPVDFAYVWGDALAELQRRQPQIRLINLETAVTRHGRPEPKGINYRMTPENFPLLRAAGINCCTLANNHVLDWGEVGLRDTLDTLTAHGMPWAGAGFDRASAEAPAVLALPEGRRLLVFAFGLPDSGIPSWWAAGPHQPGVARLDDLSPRSLAHVAGLIRAARQSGDRVLVSLHWGDNWDFAVPAEQRAFAHGLIEQAGVDLVNGHSSHHIKGIEVHRQRLILYGCGDRLNDYEGIEGHDAFRGELGLLYFVRLHDDGRLLGLDMVPTRLQRLRINLAEGADRRWLFDTLARECATFGCGIRQQIDGSFALTWPRGAP</sequence>
<dbReference type="Pfam" id="PF09587">
    <property type="entry name" value="PGA_cap"/>
    <property type="match status" value="1"/>
</dbReference>
<reference evidence="2 3" key="1">
    <citation type="submission" date="2021-06" db="EMBL/GenBank/DDBJ databases">
        <title>Differences between aerobic and microaerobic xylene degrading microbial communities.</title>
        <authorList>
            <person name="Banerjee S."/>
            <person name="Tancsics A."/>
        </authorList>
    </citation>
    <scope>NUCLEOTIDE SEQUENCE [LARGE SCALE GENOMIC DNA]</scope>
    <source>
        <strain evidence="2 3">MAP12</strain>
    </source>
</reference>
<organism evidence="2 3">
    <name type="scientific">Geopseudomonas aromaticivorans</name>
    <dbReference type="NCBI Taxonomy" id="2849492"/>
    <lineage>
        <taxon>Bacteria</taxon>
        <taxon>Pseudomonadati</taxon>
        <taxon>Pseudomonadota</taxon>
        <taxon>Gammaproteobacteria</taxon>
        <taxon>Pseudomonadales</taxon>
        <taxon>Pseudomonadaceae</taxon>
        <taxon>Geopseudomonas</taxon>
    </lineage>
</organism>
<dbReference type="Proteomes" id="UP000813068">
    <property type="component" value="Unassembled WGS sequence"/>
</dbReference>
<dbReference type="CDD" id="cd07381">
    <property type="entry name" value="MPP_CapA"/>
    <property type="match status" value="1"/>
</dbReference>
<dbReference type="PANTHER" id="PTHR33393">
    <property type="entry name" value="POLYGLUTAMINE SYNTHESIS ACCESSORY PROTEIN RV0574C-RELATED"/>
    <property type="match status" value="1"/>
</dbReference>
<dbReference type="InterPro" id="IPR019079">
    <property type="entry name" value="Capsule_synth_CapA"/>
</dbReference>
<evidence type="ECO:0000313" key="3">
    <source>
        <dbReference type="Proteomes" id="UP000813068"/>
    </source>
</evidence>
<protein>
    <submittedName>
        <fullName evidence="2">CapA family protein</fullName>
    </submittedName>
</protein>
<evidence type="ECO:0000313" key="2">
    <source>
        <dbReference type="EMBL" id="MBV2131973.1"/>
    </source>
</evidence>